<dbReference type="EMBL" id="CP013067">
    <property type="protein sequence ID" value="ALP42445.1"/>
    <property type="molecule type" value="Genomic_DNA"/>
</dbReference>
<protein>
    <submittedName>
        <fullName evidence="1">Uncharacterized protein</fullName>
    </submittedName>
</protein>
<evidence type="ECO:0000313" key="2">
    <source>
        <dbReference type="Proteomes" id="UP000058114"/>
    </source>
</evidence>
<proteinExistence type="predicted"/>
<dbReference type="Proteomes" id="UP000058114">
    <property type="component" value="Chromosome"/>
</dbReference>
<name>A0A0S2SL74_9GAMM</name>
<dbReference type="KEGG" id="asr:WL1483_3026"/>
<gene>
    <name evidence="1" type="ORF">WL1483_3026</name>
</gene>
<reference evidence="1 2" key="2">
    <citation type="journal article" date="2016" name="Genome Announc.">
        <title>Complete Genome Sequence of the Highly Virulent Aeromonas schubertii Strain WL1483, Isolated from Diseased Snakehead Fish (Channa argus) in China.</title>
        <authorList>
            <person name="Liu L."/>
            <person name="Li N."/>
            <person name="Zhang D."/>
            <person name="Fu X."/>
            <person name="Shi C."/>
            <person name="Lin Q."/>
            <person name="Hao G."/>
        </authorList>
    </citation>
    <scope>NUCLEOTIDE SEQUENCE [LARGE SCALE GENOMIC DNA]</scope>
    <source>
        <strain evidence="1 2">WL1483</strain>
    </source>
</reference>
<reference evidence="2" key="1">
    <citation type="submission" date="2015-10" db="EMBL/GenBank/DDBJ databases">
        <title>Complete Genome Sequence of Aeromonas schubertii strain WL1483.</title>
        <authorList>
            <person name="Liu L."/>
        </authorList>
    </citation>
    <scope>NUCLEOTIDE SEQUENCE [LARGE SCALE GENOMIC DNA]</scope>
    <source>
        <strain evidence="2">WL1483</strain>
    </source>
</reference>
<dbReference type="AlphaFoldDB" id="A0A0S2SL74"/>
<sequence>MMMEQPSYIKLVMMFSILRERIETAY</sequence>
<evidence type="ECO:0000313" key="1">
    <source>
        <dbReference type="EMBL" id="ALP42445.1"/>
    </source>
</evidence>
<accession>A0A0S2SL74</accession>
<organism evidence="1 2">
    <name type="scientific">Aeromonas schubertii</name>
    <dbReference type="NCBI Taxonomy" id="652"/>
    <lineage>
        <taxon>Bacteria</taxon>
        <taxon>Pseudomonadati</taxon>
        <taxon>Pseudomonadota</taxon>
        <taxon>Gammaproteobacteria</taxon>
        <taxon>Aeromonadales</taxon>
        <taxon>Aeromonadaceae</taxon>
        <taxon>Aeromonas</taxon>
    </lineage>
</organism>